<dbReference type="EMBL" id="JAIVGD010000015">
    <property type="protein sequence ID" value="KAH0757549.1"/>
    <property type="molecule type" value="Genomic_DNA"/>
</dbReference>
<accession>A0ABQ7V0F7</accession>
<proteinExistence type="predicted"/>
<feature type="region of interest" description="Disordered" evidence="1">
    <location>
        <begin position="32"/>
        <end position="59"/>
    </location>
</feature>
<dbReference type="Proteomes" id="UP000826656">
    <property type="component" value="Unassembled WGS sequence"/>
</dbReference>
<reference evidence="2 3" key="1">
    <citation type="journal article" date="2021" name="bioRxiv">
        <title>Chromosome-scale and haplotype-resolved genome assembly of a tetraploid potato cultivar.</title>
        <authorList>
            <person name="Sun H."/>
            <person name="Jiao W.-B."/>
            <person name="Krause K."/>
            <person name="Campoy J.A."/>
            <person name="Goel M."/>
            <person name="Folz-Donahue K."/>
            <person name="Kukat C."/>
            <person name="Huettel B."/>
            <person name="Schneeberger K."/>
        </authorList>
    </citation>
    <scope>NUCLEOTIDE SEQUENCE [LARGE SCALE GENOMIC DNA]</scope>
    <source>
        <strain evidence="2">SolTubOtavaFocal</strain>
        <tissue evidence="2">Leaves</tissue>
    </source>
</reference>
<name>A0ABQ7V0F7_SOLTU</name>
<gene>
    <name evidence="2" type="ORF">KY290_021042</name>
</gene>
<organism evidence="2 3">
    <name type="scientific">Solanum tuberosum</name>
    <name type="common">Potato</name>
    <dbReference type="NCBI Taxonomy" id="4113"/>
    <lineage>
        <taxon>Eukaryota</taxon>
        <taxon>Viridiplantae</taxon>
        <taxon>Streptophyta</taxon>
        <taxon>Embryophyta</taxon>
        <taxon>Tracheophyta</taxon>
        <taxon>Spermatophyta</taxon>
        <taxon>Magnoliopsida</taxon>
        <taxon>eudicotyledons</taxon>
        <taxon>Gunneridae</taxon>
        <taxon>Pentapetalae</taxon>
        <taxon>asterids</taxon>
        <taxon>lamiids</taxon>
        <taxon>Solanales</taxon>
        <taxon>Solanaceae</taxon>
        <taxon>Solanoideae</taxon>
        <taxon>Solaneae</taxon>
        <taxon>Solanum</taxon>
    </lineage>
</organism>
<evidence type="ECO:0000313" key="2">
    <source>
        <dbReference type="EMBL" id="KAH0757549.1"/>
    </source>
</evidence>
<evidence type="ECO:0000313" key="3">
    <source>
        <dbReference type="Proteomes" id="UP000826656"/>
    </source>
</evidence>
<protein>
    <submittedName>
        <fullName evidence="2">Uncharacterized protein</fullName>
    </submittedName>
</protein>
<keyword evidence="3" id="KW-1185">Reference proteome</keyword>
<feature type="compositionally biased region" description="Basic and acidic residues" evidence="1">
    <location>
        <begin position="42"/>
        <end position="51"/>
    </location>
</feature>
<sequence>MNSAATELQKQLPRLKIVVFDIFQPLYDLVKSPSDHGEDDTANSRKTESQSHKINTLYY</sequence>
<evidence type="ECO:0000256" key="1">
    <source>
        <dbReference type="SAM" id="MobiDB-lite"/>
    </source>
</evidence>
<comment type="caution">
    <text evidence="2">The sequence shown here is derived from an EMBL/GenBank/DDBJ whole genome shotgun (WGS) entry which is preliminary data.</text>
</comment>